<reference evidence="3" key="1">
    <citation type="submission" date="2020-07" db="EMBL/GenBank/DDBJ databases">
        <title>Huge and variable diversity of episymbiotic CPR bacteria and DPANN archaea in groundwater ecosystems.</title>
        <authorList>
            <person name="He C.Y."/>
            <person name="Keren R."/>
            <person name="Whittaker M."/>
            <person name="Farag I.F."/>
            <person name="Doudna J."/>
            <person name="Cate J.H.D."/>
            <person name="Banfield J.F."/>
        </authorList>
    </citation>
    <scope>NUCLEOTIDE SEQUENCE</scope>
    <source>
        <strain evidence="3">NC_groundwater_17_Pr7_B-0.1um_64_12</strain>
    </source>
</reference>
<dbReference type="SUPFAM" id="SSF50692">
    <property type="entry name" value="ADC-like"/>
    <property type="match status" value="1"/>
</dbReference>
<dbReference type="SUPFAM" id="SSF54862">
    <property type="entry name" value="4Fe-4S ferredoxins"/>
    <property type="match status" value="1"/>
</dbReference>
<feature type="domain" description="4Fe-4S ferredoxin-type" evidence="2">
    <location>
        <begin position="796"/>
        <end position="826"/>
    </location>
</feature>
<dbReference type="EMBL" id="JACOSL010000039">
    <property type="protein sequence ID" value="MBI1756783.1"/>
    <property type="molecule type" value="Genomic_DNA"/>
</dbReference>
<dbReference type="Gene3D" id="2.20.25.90">
    <property type="entry name" value="ADC-like domains"/>
    <property type="match status" value="1"/>
</dbReference>
<dbReference type="PROSITE" id="PS51379">
    <property type="entry name" value="4FE4S_FER_2"/>
    <property type="match status" value="1"/>
</dbReference>
<feature type="region of interest" description="Disordered" evidence="1">
    <location>
        <begin position="747"/>
        <end position="777"/>
    </location>
</feature>
<evidence type="ECO:0000313" key="3">
    <source>
        <dbReference type="EMBL" id="MBI1756783.1"/>
    </source>
</evidence>
<dbReference type="Gene3D" id="2.40.40.20">
    <property type="match status" value="1"/>
</dbReference>
<dbReference type="PANTHER" id="PTHR42783:SF3">
    <property type="entry name" value="GLUTAMATE SYNTHASE [NADPH] SMALL CHAIN-RELATED"/>
    <property type="match status" value="1"/>
</dbReference>
<dbReference type="Pfam" id="PF12838">
    <property type="entry name" value="Fer4_7"/>
    <property type="match status" value="1"/>
</dbReference>
<dbReference type="InterPro" id="IPR030948">
    <property type="entry name" value="TAT_var_transloc_signal_dom"/>
</dbReference>
<evidence type="ECO:0000259" key="2">
    <source>
        <dbReference type="PROSITE" id="PS51379"/>
    </source>
</evidence>
<dbReference type="SUPFAM" id="SSF53706">
    <property type="entry name" value="Formate dehydrogenase/DMSO reductase, domains 1-3"/>
    <property type="match status" value="1"/>
</dbReference>
<dbReference type="NCBIfam" id="TIGR04519">
    <property type="entry name" value="MoCo_extend_TAT"/>
    <property type="match status" value="1"/>
</dbReference>
<dbReference type="Proteomes" id="UP000727962">
    <property type="component" value="Unassembled WGS sequence"/>
</dbReference>
<comment type="caution">
    <text evidence="3">The sequence shown here is derived from an EMBL/GenBank/DDBJ whole genome shotgun (WGS) entry which is preliminary data.</text>
</comment>
<dbReference type="AlphaFoldDB" id="A0A931LV86"/>
<organism evidence="3 4">
    <name type="scientific">Fimbriimonas ginsengisoli</name>
    <dbReference type="NCBI Taxonomy" id="1005039"/>
    <lineage>
        <taxon>Bacteria</taxon>
        <taxon>Bacillati</taxon>
        <taxon>Armatimonadota</taxon>
        <taxon>Fimbriimonadia</taxon>
        <taxon>Fimbriimonadales</taxon>
        <taxon>Fimbriimonadaceae</taxon>
        <taxon>Fimbriimonas</taxon>
    </lineage>
</organism>
<dbReference type="CDD" id="cd02784">
    <property type="entry name" value="MopB_CT_PHLH"/>
    <property type="match status" value="1"/>
</dbReference>
<sequence length="1052" mass="114881">MNEERPASIDLAKAREALAGKRGQEYWRSLEQLAETPEFRAWVDDEFPGRATLAQIDRRTILKFMGASMALAGLAGCRGMFLDEPRVVPYVKAPEELVPGKPLFYASTFSLGGYGVGVLVESHEGRPTKIEGNPDHPASLGACNPWMQASILGLYDPDRSQNVTSQGDISTWNAFFAIAREALEKQKAKGGAGIRLLTETVTSPTLARQIGEFLAAYPKAHWHQYEPGARDSAYEGTMMAFGQPVETVYDLSKANRIVSLDADFLTSMPGSLVYSRQFADGRRLTEGRTSMSRLYMFESGVSVTGANADHRWPVKPSEIGAIAAELLAALSGKPATGPYKAQIEPIARDLKAQNGATVVIPGDDQPAALHATCHSINEVLGSKARQIVEPVAAKPVNHTRSLSELCDAMKTGSVDALFILGGNPAYDAPADFGIADALAKVKLKVRHGLYEDETSALCDWHVPATHYLEHWSDARAFDGTASIVQPLTAPLFDGRSDHQLLAGLMGKPDDGHDLVQETWKQRGIPNSPFPNDFEKSWREVLHAGFVPGTAAKLPTESWAGQALVKMKKEGILLGIPDAPQRSGGPALEVAFRLDPALHDGRFNNLGWLQELPRPITQNLWDNAALMGIGAAEKLGVEAGDMVEITVGGRTIKVAAMPQPGHPEGSITIHLGWGRTKAGTVGNGTGFDAYPLRTSARMGHAGGAQIKKIDGFHKVQTTQMHHQMESYGDKLDIIRTGALADYAKHPSSFAPTIHESPGPVDEALEKSHHPGNDQNRQEQPAITMYEEEVFKTNLPQWGMTIDLNSCIGCNACVTACQAENNVPVVGKTQVGRGREMHWLRIDRYYGPRGGQGSLENPDMLFQPMMCGHCEIAPCEPVCPVGATLHSHEGLNQMVYNRCVGTRYCSNNCPYKVRRFNFFNFTDNQDQFSTQTPPDVREPKHNGIQLLKMLNNPNVTVRGRGVMEKCTYCVQRINDARIEAKKGGRPIADGDIVTACQQACPARAITFGNIADKQSAVAKLKREPRAYRLLEELNTRPRTSYLSRVRNPNPEVPA</sequence>
<protein>
    <submittedName>
        <fullName evidence="3">TAT-variant-translocated molybdopterin oxidoreductase</fullName>
    </submittedName>
</protein>
<evidence type="ECO:0000313" key="4">
    <source>
        <dbReference type="Proteomes" id="UP000727962"/>
    </source>
</evidence>
<gene>
    <name evidence="3" type="ORF">HYR64_06720</name>
</gene>
<proteinExistence type="predicted"/>
<dbReference type="InterPro" id="IPR009010">
    <property type="entry name" value="Asp_de-COase-like_dom_sf"/>
</dbReference>
<accession>A0A931LV86</accession>
<name>A0A931LV86_FIMGI</name>
<dbReference type="Gene3D" id="3.40.50.740">
    <property type="match status" value="1"/>
</dbReference>
<dbReference type="CDD" id="cd10551">
    <property type="entry name" value="PsrB"/>
    <property type="match status" value="1"/>
</dbReference>
<dbReference type="Gene3D" id="3.30.70.20">
    <property type="match status" value="2"/>
</dbReference>
<dbReference type="InterPro" id="IPR017896">
    <property type="entry name" value="4Fe4S_Fe-S-bd"/>
</dbReference>
<dbReference type="PANTHER" id="PTHR42783">
    <property type="entry name" value="GLUTAMATE SYNTHASE [NADPH] SMALL CHAIN"/>
    <property type="match status" value="1"/>
</dbReference>
<evidence type="ECO:0000256" key="1">
    <source>
        <dbReference type="SAM" id="MobiDB-lite"/>
    </source>
</evidence>